<dbReference type="EMBL" id="JANPWE010000003">
    <property type="protein sequence ID" value="MCR6545559.1"/>
    <property type="molecule type" value="Genomic_DNA"/>
</dbReference>
<proteinExistence type="predicted"/>
<evidence type="ECO:0000313" key="2">
    <source>
        <dbReference type="Proteomes" id="UP001524944"/>
    </source>
</evidence>
<name>A0ABT1Y6M3_9FIRM</name>
<accession>A0ABT1Y6M3</accession>
<keyword evidence="2" id="KW-1185">Reference proteome</keyword>
<evidence type="ECO:0000313" key="1">
    <source>
        <dbReference type="EMBL" id="MCR6545559.1"/>
    </source>
</evidence>
<sequence length="190" mass="22556">MIYKMMEPPFEMNDFELMNKKEAKQHFDWYVAQIPERIVMLQEYLSIIAEKEIHLDYGVDSLRTVWELFETEIKLVPKSKEEIEKELKETPDWILDEIELTNLSQETLIVAMDIAIYFAEVFVKNNEGIYWSFYTKPKSRSSVNRPILLGFKNGADMDPRVILLNCCDDSLHNNDPELLVKLYHIWCEKI</sequence>
<reference evidence="1 2" key="1">
    <citation type="submission" date="2022-08" db="EMBL/GenBank/DDBJ databases">
        <title>Proteogenomics of the novel Dehalobacterium formicoaceticum strain EZ94 highlights a key role of methyltransferases during anaerobic dichloromethane degradation.</title>
        <authorList>
            <person name="Wasmund K."/>
        </authorList>
    </citation>
    <scope>NUCLEOTIDE SEQUENCE [LARGE SCALE GENOMIC DNA]</scope>
    <source>
        <strain evidence="1 2">EZ94</strain>
    </source>
</reference>
<dbReference type="Proteomes" id="UP001524944">
    <property type="component" value="Unassembled WGS sequence"/>
</dbReference>
<protein>
    <submittedName>
        <fullName evidence="1">Uncharacterized protein</fullName>
    </submittedName>
</protein>
<dbReference type="RefSeq" id="WP_257913214.1">
    <property type="nucleotide sequence ID" value="NZ_JANPWE010000003.1"/>
</dbReference>
<organism evidence="1 2">
    <name type="scientific">Dehalobacterium formicoaceticum</name>
    <dbReference type="NCBI Taxonomy" id="51515"/>
    <lineage>
        <taxon>Bacteria</taxon>
        <taxon>Bacillati</taxon>
        <taxon>Bacillota</taxon>
        <taxon>Clostridia</taxon>
        <taxon>Eubacteriales</taxon>
        <taxon>Peptococcaceae</taxon>
        <taxon>Dehalobacterium</taxon>
    </lineage>
</organism>
<gene>
    <name evidence="1" type="ORF">NVS47_08550</name>
</gene>
<comment type="caution">
    <text evidence="1">The sequence shown here is derived from an EMBL/GenBank/DDBJ whole genome shotgun (WGS) entry which is preliminary data.</text>
</comment>